<name>A0AAV4R4E3_9ARAC</name>
<sequence length="146" mass="16593">MGKWRANFKGMLCGDNCCVKEKDGHHLEKSIVWILFVLVILKHAKILSSHFDSQKNISIPTTIQQTIVENGIVISDSIHTGLHQTYHLLLAHLNSENLEQYFHFEEQQQSITKVILNIEFVNNRSILVADSAMDIQIATVAETILQ</sequence>
<accession>A0AAV4R4E3</accession>
<evidence type="ECO:0000313" key="2">
    <source>
        <dbReference type="Proteomes" id="UP001054837"/>
    </source>
</evidence>
<protein>
    <submittedName>
        <fullName evidence="1">Uncharacterized protein</fullName>
    </submittedName>
</protein>
<comment type="caution">
    <text evidence="1">The sequence shown here is derived from an EMBL/GenBank/DDBJ whole genome shotgun (WGS) entry which is preliminary data.</text>
</comment>
<proteinExistence type="predicted"/>
<dbReference type="AlphaFoldDB" id="A0AAV4R4E3"/>
<keyword evidence="2" id="KW-1185">Reference proteome</keyword>
<organism evidence="1 2">
    <name type="scientific">Caerostris darwini</name>
    <dbReference type="NCBI Taxonomy" id="1538125"/>
    <lineage>
        <taxon>Eukaryota</taxon>
        <taxon>Metazoa</taxon>
        <taxon>Ecdysozoa</taxon>
        <taxon>Arthropoda</taxon>
        <taxon>Chelicerata</taxon>
        <taxon>Arachnida</taxon>
        <taxon>Araneae</taxon>
        <taxon>Araneomorphae</taxon>
        <taxon>Entelegynae</taxon>
        <taxon>Araneoidea</taxon>
        <taxon>Araneidae</taxon>
        <taxon>Caerostris</taxon>
    </lineage>
</organism>
<reference evidence="1 2" key="1">
    <citation type="submission" date="2021-06" db="EMBL/GenBank/DDBJ databases">
        <title>Caerostris darwini draft genome.</title>
        <authorList>
            <person name="Kono N."/>
            <person name="Arakawa K."/>
        </authorList>
    </citation>
    <scope>NUCLEOTIDE SEQUENCE [LARGE SCALE GENOMIC DNA]</scope>
</reference>
<gene>
    <name evidence="1" type="ORF">CDAR_558311</name>
</gene>
<dbReference type="Proteomes" id="UP001054837">
    <property type="component" value="Unassembled WGS sequence"/>
</dbReference>
<dbReference type="EMBL" id="BPLQ01005721">
    <property type="protein sequence ID" value="GIY16798.1"/>
    <property type="molecule type" value="Genomic_DNA"/>
</dbReference>
<evidence type="ECO:0000313" key="1">
    <source>
        <dbReference type="EMBL" id="GIY16798.1"/>
    </source>
</evidence>